<organism evidence="2 3">
    <name type="scientific">Candidatus Faeciplasma gallinarum</name>
    <dbReference type="NCBI Taxonomy" id="2840799"/>
    <lineage>
        <taxon>Bacteria</taxon>
        <taxon>Bacillati</taxon>
        <taxon>Bacillota</taxon>
        <taxon>Clostridia</taxon>
        <taxon>Eubacteriales</taxon>
        <taxon>Oscillospiraceae</taxon>
        <taxon>Oscillospiraceae incertae sedis</taxon>
        <taxon>Candidatus Faeciplasma</taxon>
    </lineage>
</organism>
<evidence type="ECO:0000259" key="1">
    <source>
        <dbReference type="PROSITE" id="PS50991"/>
    </source>
</evidence>
<keyword evidence="2" id="KW-0436">Ligase</keyword>
<dbReference type="Gene3D" id="3.20.20.70">
    <property type="entry name" value="Aldolase class I"/>
    <property type="match status" value="1"/>
</dbReference>
<dbReference type="InterPro" id="IPR000891">
    <property type="entry name" value="PYR_CT"/>
</dbReference>
<dbReference type="PANTHER" id="PTHR43778:SF2">
    <property type="entry name" value="PYRUVATE CARBOXYLASE, MITOCHONDRIAL"/>
    <property type="match status" value="1"/>
</dbReference>
<keyword evidence="2" id="KW-0670">Pyruvate</keyword>
<dbReference type="GO" id="GO:0005737">
    <property type="term" value="C:cytoplasm"/>
    <property type="evidence" value="ECO:0007669"/>
    <property type="project" value="TreeGrafter"/>
</dbReference>
<dbReference type="EMBL" id="DVIR01000062">
    <property type="protein sequence ID" value="HIS25108.1"/>
    <property type="molecule type" value="Genomic_DNA"/>
</dbReference>
<accession>A0A9D1JIA9</accession>
<evidence type="ECO:0000313" key="2">
    <source>
        <dbReference type="EMBL" id="HIS25108.1"/>
    </source>
</evidence>
<reference evidence="2" key="1">
    <citation type="submission" date="2020-10" db="EMBL/GenBank/DDBJ databases">
        <authorList>
            <person name="Gilroy R."/>
        </authorList>
    </citation>
    <scope>NUCLEOTIDE SEQUENCE</scope>
    <source>
        <strain evidence="2">CHK157-1446</strain>
    </source>
</reference>
<dbReference type="AlphaFoldDB" id="A0A9D1JIA9"/>
<dbReference type="Proteomes" id="UP000823982">
    <property type="component" value="Unassembled WGS sequence"/>
</dbReference>
<comment type="caution">
    <text evidence="2">The sequence shown here is derived from an EMBL/GenBank/DDBJ whole genome shotgun (WGS) entry which is preliminary data.</text>
</comment>
<dbReference type="GO" id="GO:0004736">
    <property type="term" value="F:pyruvate carboxylase activity"/>
    <property type="evidence" value="ECO:0007669"/>
    <property type="project" value="UniProtKB-EC"/>
</dbReference>
<protein>
    <submittedName>
        <fullName evidence="2">Pyruvate carboxylase subunit B</fullName>
        <ecNumber evidence="2">6.4.1.1</ecNumber>
    </submittedName>
</protein>
<dbReference type="SUPFAM" id="SSF51569">
    <property type="entry name" value="Aldolase"/>
    <property type="match status" value="1"/>
</dbReference>
<dbReference type="EC" id="6.4.1.1" evidence="2"/>
<feature type="domain" description="Pyruvate carboxyltransferase" evidence="1">
    <location>
        <begin position="5"/>
        <end position="265"/>
    </location>
</feature>
<dbReference type="Pfam" id="PF00682">
    <property type="entry name" value="HMGL-like"/>
    <property type="match status" value="1"/>
</dbReference>
<dbReference type="InterPro" id="IPR055268">
    <property type="entry name" value="PCB-like"/>
</dbReference>
<evidence type="ECO:0000313" key="3">
    <source>
        <dbReference type="Proteomes" id="UP000823982"/>
    </source>
</evidence>
<dbReference type="CDD" id="cd07937">
    <property type="entry name" value="DRE_TIM_PC_TC_5S"/>
    <property type="match status" value="1"/>
</dbReference>
<sequence length="473" mass="52305">MSNPLKITDTILRDAHQSQAATRMRLEDMLPACAELDKIGYWSLECWGGATFDTCMRFLNEDPWERLRALKKALPNTKLQMLFRGQNILGYKHYADDVVDAFVKKSIENGIDVIRIFDALNDTRNLKAAIDATKKYGGICEAAISYTISPVHNEEYFVNLAKELEKMGADTICIKDMANLLLPYEAESLVKKLKKNVKVPIHLHTHNTTGTGDMVYLKAAEAGVDIVDTALSPLANGTSQPATEALVATLKGTERDTGMNISDFTDAAAHFRNVAAKLKAEGYLDPKVLNVDVKTLIYQVPGGMLSNLISQLKQAGAENRLYEVLAEVPNVRKDFGYPPLVTPTSQIVGSQAVLNVLMGRYATFPKESKALLRGEYGRLPGEVNEEVRKKALGDAEIITCRPADLIEPELDKYREEVKSVPGFNGSEEDVLSYALFPQVATKFFASRLAPEKSEAKADENAVREFYVDDCSVL</sequence>
<dbReference type="GO" id="GO:0006094">
    <property type="term" value="P:gluconeogenesis"/>
    <property type="evidence" value="ECO:0007669"/>
    <property type="project" value="TreeGrafter"/>
</dbReference>
<dbReference type="NCBIfam" id="NF006761">
    <property type="entry name" value="PRK09282.1"/>
    <property type="match status" value="1"/>
</dbReference>
<name>A0A9D1JIA9_9FIRM</name>
<dbReference type="PANTHER" id="PTHR43778">
    <property type="entry name" value="PYRUVATE CARBOXYLASE"/>
    <property type="match status" value="1"/>
</dbReference>
<gene>
    <name evidence="2" type="ORF">IAD01_06880</name>
</gene>
<dbReference type="SUPFAM" id="SSF89000">
    <property type="entry name" value="post-HMGL domain-like"/>
    <property type="match status" value="1"/>
</dbReference>
<dbReference type="PROSITE" id="PS50991">
    <property type="entry name" value="PYR_CT"/>
    <property type="match status" value="1"/>
</dbReference>
<dbReference type="InterPro" id="IPR003379">
    <property type="entry name" value="Carboxylase_cons_dom"/>
</dbReference>
<proteinExistence type="predicted"/>
<dbReference type="InterPro" id="IPR013785">
    <property type="entry name" value="Aldolase_TIM"/>
</dbReference>
<reference evidence="2" key="2">
    <citation type="journal article" date="2021" name="PeerJ">
        <title>Extensive microbial diversity within the chicken gut microbiome revealed by metagenomics and culture.</title>
        <authorList>
            <person name="Gilroy R."/>
            <person name="Ravi A."/>
            <person name="Getino M."/>
            <person name="Pursley I."/>
            <person name="Horton D.L."/>
            <person name="Alikhan N.F."/>
            <person name="Baker D."/>
            <person name="Gharbi K."/>
            <person name="Hall N."/>
            <person name="Watson M."/>
            <person name="Adriaenssens E.M."/>
            <person name="Foster-Nyarko E."/>
            <person name="Jarju S."/>
            <person name="Secka A."/>
            <person name="Antonio M."/>
            <person name="Oren A."/>
            <person name="Chaudhuri R.R."/>
            <person name="La Ragione R."/>
            <person name="Hildebrand F."/>
            <person name="Pallen M.J."/>
        </authorList>
    </citation>
    <scope>NUCLEOTIDE SEQUENCE</scope>
    <source>
        <strain evidence="2">CHK157-1446</strain>
    </source>
</reference>
<dbReference type="Pfam" id="PF02436">
    <property type="entry name" value="PYC_OADA"/>
    <property type="match status" value="1"/>
</dbReference>